<dbReference type="AlphaFoldDB" id="A0A559J0I2"/>
<accession>A0A559J0I2</accession>
<evidence type="ECO:0008006" key="4">
    <source>
        <dbReference type="Google" id="ProtNLM"/>
    </source>
</evidence>
<evidence type="ECO:0000313" key="2">
    <source>
        <dbReference type="EMBL" id="TVX93356.1"/>
    </source>
</evidence>
<gene>
    <name evidence="2" type="ORF">FPZ44_10015</name>
</gene>
<evidence type="ECO:0000256" key="1">
    <source>
        <dbReference type="SAM" id="SignalP"/>
    </source>
</evidence>
<keyword evidence="1" id="KW-0732">Signal</keyword>
<protein>
    <recommendedName>
        <fullName evidence="4">DUF4367 domain-containing protein</fullName>
    </recommendedName>
</protein>
<reference evidence="2 3" key="1">
    <citation type="submission" date="2019-07" db="EMBL/GenBank/DDBJ databases">
        <authorList>
            <person name="Kim J."/>
        </authorList>
    </citation>
    <scope>NUCLEOTIDE SEQUENCE [LARGE SCALE GENOMIC DNA]</scope>
    <source>
        <strain evidence="2 3">N4</strain>
    </source>
</reference>
<keyword evidence="3" id="KW-1185">Reference proteome</keyword>
<feature type="chain" id="PRO_5021950035" description="DUF4367 domain-containing protein" evidence="1">
    <location>
        <begin position="28"/>
        <end position="254"/>
    </location>
</feature>
<proteinExistence type="predicted"/>
<name>A0A559J0I2_9BACL</name>
<comment type="caution">
    <text evidence="2">The sequence shown here is derived from an EMBL/GenBank/DDBJ whole genome shotgun (WGS) entry which is preliminary data.</text>
</comment>
<feature type="signal peptide" evidence="1">
    <location>
        <begin position="1"/>
        <end position="27"/>
    </location>
</feature>
<dbReference type="EMBL" id="VNJK01000001">
    <property type="protein sequence ID" value="TVX93356.1"/>
    <property type="molecule type" value="Genomic_DNA"/>
</dbReference>
<dbReference type="Proteomes" id="UP000318102">
    <property type="component" value="Unassembled WGS sequence"/>
</dbReference>
<dbReference type="RefSeq" id="WP_144989760.1">
    <property type="nucleotide sequence ID" value="NZ_VNJK01000001.1"/>
</dbReference>
<dbReference type="OrthoDB" id="2664057at2"/>
<organism evidence="2 3">
    <name type="scientific">Paenibacillus agilis</name>
    <dbReference type="NCBI Taxonomy" id="3020863"/>
    <lineage>
        <taxon>Bacteria</taxon>
        <taxon>Bacillati</taxon>
        <taxon>Bacillota</taxon>
        <taxon>Bacilli</taxon>
        <taxon>Bacillales</taxon>
        <taxon>Paenibacillaceae</taxon>
        <taxon>Paenibacillus</taxon>
    </lineage>
</organism>
<sequence>MKHTTKFAIATLSSMLLLGSINNAAQATTAPLFGGNTINTTIAKAPTAAEKKKMIEAEKARIVKLKTNKPGEVYLLYVSDKALNGGSEFLYYVNFPTFKTYEDYEKWTSRLKGPVVVEPQSMPEGYSFVKGEIQNSLDNKAFEAKVKAEGKGKVVYSKKMEWTEAGQIKLEYATGKDNIIFQMQTNSFPMKDSKTYRYKSVDSYSEEDRKKYGKILRNQLYWTEKGMTYEISTNPGNPLTKDELIELAKTMIRK</sequence>
<evidence type="ECO:0000313" key="3">
    <source>
        <dbReference type="Proteomes" id="UP000318102"/>
    </source>
</evidence>